<evidence type="ECO:0000313" key="2">
    <source>
        <dbReference type="EMBL" id="KDQ20085.1"/>
    </source>
</evidence>
<evidence type="ECO:0000313" key="3">
    <source>
        <dbReference type="Proteomes" id="UP000027195"/>
    </source>
</evidence>
<proteinExistence type="predicted"/>
<keyword evidence="1" id="KW-0472">Membrane</keyword>
<evidence type="ECO:0000256" key="1">
    <source>
        <dbReference type="SAM" id="Phobius"/>
    </source>
</evidence>
<keyword evidence="1" id="KW-0812">Transmembrane</keyword>
<feature type="transmembrane region" description="Helical" evidence="1">
    <location>
        <begin position="371"/>
        <end position="391"/>
    </location>
</feature>
<feature type="transmembrane region" description="Helical" evidence="1">
    <location>
        <begin position="345"/>
        <end position="364"/>
    </location>
</feature>
<name>A0A067MZF0_BOTB1</name>
<dbReference type="EMBL" id="KL198018">
    <property type="protein sequence ID" value="KDQ20085.1"/>
    <property type="molecule type" value="Genomic_DNA"/>
</dbReference>
<sequence length="453" mass="51607">MTFESAPSYSERDNQDLEKQLPVDAKCAFPGDLCPTIPTLSNRYDGQIKAPDFLPSLTIPGGFFTSVSANTPVTLDGGLWTRFVHPEGSPYWYHTVWRILVGADLMQPDIKAEVEHWSYRVGALIKDKGIELPSSSEIVLELDPASKTCKYYVACREERTIGWLTECKSDDFYLPVRSEAHLKLQLEHQFWKHAEYFPMHAPPPPRSEEELLSELAFSIGDLMTSRGSTSSSTPAENLTLYNLLNSQRKDASTRTWLVARIWLQIVLARSLNYYGEYHARLDRSTSLTGSESANPLWISLISRILFLAQPERYRQKICDIWVDRIVYQRDWKAFMEQTVMDWQGVATKTLYIAIINVIFMIVPAKQAFHQWANFASIVLAISGLCASHFNIQRYCDTPMEDVTEVADYLSCKESTRIGMYPLAIKFGLPQALFLWSIVAFFGSLLCFMIVTLV</sequence>
<accession>A0A067MZF0</accession>
<feature type="transmembrane region" description="Helical" evidence="1">
    <location>
        <begin position="432"/>
        <end position="452"/>
    </location>
</feature>
<gene>
    <name evidence="2" type="ORF">BOTBODRAFT_27507</name>
</gene>
<dbReference type="InParanoid" id="A0A067MZF0"/>
<dbReference type="OrthoDB" id="2657661at2759"/>
<protein>
    <recommendedName>
        <fullName evidence="4">WW domain-containing protein</fullName>
    </recommendedName>
</protein>
<keyword evidence="1" id="KW-1133">Transmembrane helix</keyword>
<evidence type="ECO:0008006" key="4">
    <source>
        <dbReference type="Google" id="ProtNLM"/>
    </source>
</evidence>
<dbReference type="STRING" id="930990.A0A067MZF0"/>
<dbReference type="HOGENOM" id="CLU_015091_3_3_1"/>
<reference evidence="3" key="1">
    <citation type="journal article" date="2014" name="Proc. Natl. Acad. Sci. U.S.A.">
        <title>Extensive sampling of basidiomycete genomes demonstrates inadequacy of the white-rot/brown-rot paradigm for wood decay fungi.</title>
        <authorList>
            <person name="Riley R."/>
            <person name="Salamov A.A."/>
            <person name="Brown D.W."/>
            <person name="Nagy L.G."/>
            <person name="Floudas D."/>
            <person name="Held B.W."/>
            <person name="Levasseur A."/>
            <person name="Lombard V."/>
            <person name="Morin E."/>
            <person name="Otillar R."/>
            <person name="Lindquist E.A."/>
            <person name="Sun H."/>
            <person name="LaButti K.M."/>
            <person name="Schmutz J."/>
            <person name="Jabbour D."/>
            <person name="Luo H."/>
            <person name="Baker S.E."/>
            <person name="Pisabarro A.G."/>
            <person name="Walton J.D."/>
            <person name="Blanchette R.A."/>
            <person name="Henrissat B."/>
            <person name="Martin F."/>
            <person name="Cullen D."/>
            <person name="Hibbett D.S."/>
            <person name="Grigoriev I.V."/>
        </authorList>
    </citation>
    <scope>NUCLEOTIDE SEQUENCE [LARGE SCALE GENOMIC DNA]</scope>
    <source>
        <strain evidence="3">FD-172 SS1</strain>
    </source>
</reference>
<dbReference type="Proteomes" id="UP000027195">
    <property type="component" value="Unassembled WGS sequence"/>
</dbReference>
<organism evidence="2 3">
    <name type="scientific">Botryobasidium botryosum (strain FD-172 SS1)</name>
    <dbReference type="NCBI Taxonomy" id="930990"/>
    <lineage>
        <taxon>Eukaryota</taxon>
        <taxon>Fungi</taxon>
        <taxon>Dikarya</taxon>
        <taxon>Basidiomycota</taxon>
        <taxon>Agaricomycotina</taxon>
        <taxon>Agaricomycetes</taxon>
        <taxon>Cantharellales</taxon>
        <taxon>Botryobasidiaceae</taxon>
        <taxon>Botryobasidium</taxon>
    </lineage>
</organism>
<dbReference type="AlphaFoldDB" id="A0A067MZF0"/>
<keyword evidence="3" id="KW-1185">Reference proteome</keyword>